<feature type="binding site" evidence="7">
    <location>
        <position position="98"/>
    </location>
    <ligand>
        <name>Mg(2+)</name>
        <dbReference type="ChEBI" id="CHEBI:18420"/>
        <label>1</label>
        <note>catalytic</note>
    </ligand>
</feature>
<feature type="binding site" evidence="7">
    <location>
        <position position="77"/>
    </location>
    <ligand>
        <name>Mg(2+)</name>
        <dbReference type="ChEBI" id="CHEBI:18420"/>
        <label>1</label>
        <note>catalytic</note>
    </ligand>
</feature>
<feature type="binding site" evidence="6">
    <location>
        <position position="99"/>
    </location>
    <ligand>
        <name>Mg(2+)</name>
        <dbReference type="ChEBI" id="CHEBI:18420"/>
        <label>2</label>
    </ligand>
</feature>
<feature type="binding site" evidence="6">
    <location>
        <position position="228"/>
    </location>
    <ligand>
        <name>substrate</name>
    </ligand>
</feature>
<dbReference type="SUPFAM" id="SSF56655">
    <property type="entry name" value="Carbohydrate phosphatase"/>
    <property type="match status" value="1"/>
</dbReference>
<dbReference type="GO" id="GO:0046854">
    <property type="term" value="P:phosphatidylinositol phosphate biosynthetic process"/>
    <property type="evidence" value="ECO:0007669"/>
    <property type="project" value="InterPro"/>
</dbReference>
<dbReference type="PROSITE" id="PS00630">
    <property type="entry name" value="IMP_2"/>
    <property type="match status" value="1"/>
</dbReference>
<gene>
    <name evidence="6 8" type="primary">cysQ</name>
    <name evidence="8" type="ORF">D3272_12500</name>
</gene>
<dbReference type="InterPro" id="IPR000760">
    <property type="entry name" value="Inositol_monophosphatase-like"/>
</dbReference>
<comment type="function">
    <text evidence="6">Converts adenosine-3',5'-bisphosphate (PAP) to AMP.</text>
</comment>
<comment type="similarity">
    <text evidence="1 6">Belongs to the inositol monophosphatase superfamily. CysQ family.</text>
</comment>
<reference evidence="8 9" key="2">
    <citation type="submission" date="2019-02" db="EMBL/GenBank/DDBJ databases">
        <title>'Lichenibacterium ramalinii' gen. nov. sp. nov., 'Lichenibacterium minor' gen. nov. sp. nov.</title>
        <authorList>
            <person name="Pankratov T."/>
        </authorList>
    </citation>
    <scope>NUCLEOTIDE SEQUENCE [LARGE SCALE GENOMIC DNA]</scope>
    <source>
        <strain evidence="8 9">RmlP001</strain>
    </source>
</reference>
<keyword evidence="9" id="KW-1185">Reference proteome</keyword>
<dbReference type="GO" id="GO:0000103">
    <property type="term" value="P:sulfate assimilation"/>
    <property type="evidence" value="ECO:0007669"/>
    <property type="project" value="TreeGrafter"/>
</dbReference>
<feature type="binding site" evidence="7">
    <location>
        <position position="228"/>
    </location>
    <ligand>
        <name>Mg(2+)</name>
        <dbReference type="ChEBI" id="CHEBI:18420"/>
        <label>1</label>
        <note>catalytic</note>
    </ligand>
</feature>
<feature type="binding site" evidence="6">
    <location>
        <position position="96"/>
    </location>
    <ligand>
        <name>Mg(2+)</name>
        <dbReference type="ChEBI" id="CHEBI:18420"/>
        <label>2</label>
    </ligand>
</feature>
<dbReference type="InterPro" id="IPR006240">
    <property type="entry name" value="CysQ"/>
</dbReference>
<dbReference type="InterPro" id="IPR020550">
    <property type="entry name" value="Inositol_monophosphatase_CS"/>
</dbReference>
<dbReference type="PANTHER" id="PTHR43028">
    <property type="entry name" value="3'(2'),5'-BISPHOSPHATE NUCLEOTIDASE 1"/>
    <property type="match status" value="1"/>
</dbReference>
<comment type="caution">
    <text evidence="8">The sequence shown here is derived from an EMBL/GenBank/DDBJ whole genome shotgun (WGS) entry which is preliminary data.</text>
</comment>
<name>A0A4Q2RF02_9HYPH</name>
<feature type="binding site" evidence="7">
    <location>
        <position position="99"/>
    </location>
    <ligand>
        <name>Mg(2+)</name>
        <dbReference type="ChEBI" id="CHEBI:18420"/>
        <label>1</label>
        <note>catalytic</note>
    </ligand>
</feature>
<evidence type="ECO:0000256" key="6">
    <source>
        <dbReference type="HAMAP-Rule" id="MF_02095"/>
    </source>
</evidence>
<dbReference type="Gene3D" id="3.30.540.10">
    <property type="entry name" value="Fructose-1,6-Bisphosphatase, subunit A, domain 1"/>
    <property type="match status" value="1"/>
</dbReference>
<dbReference type="EMBL" id="QYBC01000009">
    <property type="protein sequence ID" value="RYB04805.1"/>
    <property type="molecule type" value="Genomic_DNA"/>
</dbReference>
<keyword evidence="6 7" id="KW-0460">Magnesium</keyword>
<comment type="catalytic activity">
    <reaction evidence="6">
        <text>adenosine 3',5'-bisphosphate + H2O = AMP + phosphate</text>
        <dbReference type="Rhea" id="RHEA:10040"/>
        <dbReference type="ChEBI" id="CHEBI:15377"/>
        <dbReference type="ChEBI" id="CHEBI:43474"/>
        <dbReference type="ChEBI" id="CHEBI:58343"/>
        <dbReference type="ChEBI" id="CHEBI:456215"/>
        <dbReference type="EC" id="3.1.3.7"/>
    </reaction>
</comment>
<protein>
    <recommendedName>
        <fullName evidence="6">3'(2'),5'-bisphosphate nucleotidase CysQ</fullName>
        <ecNumber evidence="6">3.1.3.7</ecNumber>
    </recommendedName>
    <alternativeName>
        <fullName evidence="6">3'(2'),5-bisphosphonucleoside 3'(2')-phosphohydrolase</fullName>
    </alternativeName>
    <alternativeName>
        <fullName evidence="6">3'-phosphoadenosine 5'-phosphate phosphatase</fullName>
        <shortName evidence="6">PAP phosphatase</shortName>
    </alternativeName>
</protein>
<evidence type="ECO:0000313" key="8">
    <source>
        <dbReference type="EMBL" id="RYB04805.1"/>
    </source>
</evidence>
<feature type="binding site" evidence="6">
    <location>
        <begin position="98"/>
        <end position="101"/>
    </location>
    <ligand>
        <name>substrate</name>
    </ligand>
</feature>
<evidence type="ECO:0000256" key="3">
    <source>
        <dbReference type="ARBA" id="ARBA00022519"/>
    </source>
</evidence>
<evidence type="ECO:0000256" key="7">
    <source>
        <dbReference type="PIRSR" id="PIRSR600760-2"/>
    </source>
</evidence>
<evidence type="ECO:0000313" key="9">
    <source>
        <dbReference type="Proteomes" id="UP000289411"/>
    </source>
</evidence>
<accession>A0A4Q2RF02</accession>
<dbReference type="Pfam" id="PF00459">
    <property type="entry name" value="Inositol_P"/>
    <property type="match status" value="1"/>
</dbReference>
<dbReference type="Gene3D" id="3.40.190.80">
    <property type="match status" value="1"/>
</dbReference>
<evidence type="ECO:0000256" key="2">
    <source>
        <dbReference type="ARBA" id="ARBA00022475"/>
    </source>
</evidence>
<evidence type="ECO:0000256" key="4">
    <source>
        <dbReference type="ARBA" id="ARBA00022801"/>
    </source>
</evidence>
<dbReference type="PRINTS" id="PR00377">
    <property type="entry name" value="IMPHPHTASES"/>
</dbReference>
<dbReference type="CDD" id="cd01638">
    <property type="entry name" value="CysQ"/>
    <property type="match status" value="1"/>
</dbReference>
<keyword evidence="6 7" id="KW-0479">Metal-binding</keyword>
<dbReference type="Proteomes" id="UP000289411">
    <property type="component" value="Unassembled WGS sequence"/>
</dbReference>
<evidence type="ECO:0000256" key="1">
    <source>
        <dbReference type="ARBA" id="ARBA00005289"/>
    </source>
</evidence>
<feature type="binding site" evidence="6">
    <location>
        <position position="77"/>
    </location>
    <ligand>
        <name>substrate</name>
    </ligand>
</feature>
<dbReference type="GO" id="GO:0005886">
    <property type="term" value="C:plasma membrane"/>
    <property type="evidence" value="ECO:0007669"/>
    <property type="project" value="UniProtKB-SubCell"/>
</dbReference>
<feature type="binding site" evidence="6">
    <location>
        <position position="98"/>
    </location>
    <ligand>
        <name>Mg(2+)</name>
        <dbReference type="ChEBI" id="CHEBI:18420"/>
        <label>1</label>
    </ligand>
</feature>
<keyword evidence="4 6" id="KW-0378">Hydrolase</keyword>
<evidence type="ECO:0000256" key="5">
    <source>
        <dbReference type="ARBA" id="ARBA00023136"/>
    </source>
</evidence>
<organism evidence="8 9">
    <name type="scientific">Lichenibacterium ramalinae</name>
    <dbReference type="NCBI Taxonomy" id="2316527"/>
    <lineage>
        <taxon>Bacteria</taxon>
        <taxon>Pseudomonadati</taxon>
        <taxon>Pseudomonadota</taxon>
        <taxon>Alphaproteobacteria</taxon>
        <taxon>Hyphomicrobiales</taxon>
        <taxon>Lichenihabitantaceae</taxon>
        <taxon>Lichenibacterium</taxon>
    </lineage>
</organism>
<feature type="binding site" evidence="6">
    <location>
        <position position="96"/>
    </location>
    <ligand>
        <name>Mg(2+)</name>
        <dbReference type="ChEBI" id="CHEBI:18420"/>
        <label>1</label>
    </ligand>
</feature>
<feature type="binding site" evidence="6">
    <location>
        <position position="228"/>
    </location>
    <ligand>
        <name>Mg(2+)</name>
        <dbReference type="ChEBI" id="CHEBI:18420"/>
        <label>2</label>
    </ligand>
</feature>
<proteinExistence type="inferred from homology"/>
<dbReference type="AlphaFoldDB" id="A0A4Q2RF02"/>
<dbReference type="HAMAP" id="MF_02095">
    <property type="entry name" value="CysQ"/>
    <property type="match status" value="1"/>
</dbReference>
<dbReference type="PANTHER" id="PTHR43028:SF5">
    <property type="entry name" value="3'(2'),5'-BISPHOSPHATE NUCLEOTIDASE 1"/>
    <property type="match status" value="1"/>
</dbReference>
<dbReference type="GO" id="GO:0050427">
    <property type="term" value="P:3'-phosphoadenosine 5'-phosphosulfate metabolic process"/>
    <property type="evidence" value="ECO:0007669"/>
    <property type="project" value="TreeGrafter"/>
</dbReference>
<feature type="binding site" evidence="6">
    <location>
        <position position="77"/>
    </location>
    <ligand>
        <name>Mg(2+)</name>
        <dbReference type="ChEBI" id="CHEBI:18420"/>
        <label>1</label>
    </ligand>
</feature>
<dbReference type="EC" id="3.1.3.7" evidence="6"/>
<comment type="cofactor">
    <cofactor evidence="6 7">
        <name>Mg(2+)</name>
        <dbReference type="ChEBI" id="CHEBI:18420"/>
    </cofactor>
</comment>
<dbReference type="OrthoDB" id="9785695at2"/>
<keyword evidence="5 6" id="KW-0472">Membrane</keyword>
<dbReference type="InterPro" id="IPR050725">
    <property type="entry name" value="CysQ/Inositol_MonoPase"/>
</dbReference>
<feature type="binding site" evidence="7">
    <location>
        <position position="96"/>
    </location>
    <ligand>
        <name>Mg(2+)</name>
        <dbReference type="ChEBI" id="CHEBI:18420"/>
        <label>1</label>
        <note>catalytic</note>
    </ligand>
</feature>
<keyword evidence="2 6" id="KW-1003">Cell membrane</keyword>
<dbReference type="RefSeq" id="WP_129219563.1">
    <property type="nucleotide sequence ID" value="NZ_QYBC01000009.1"/>
</dbReference>
<dbReference type="GO" id="GO:0008441">
    <property type="term" value="F:3'(2'),5'-bisphosphate nucleotidase activity"/>
    <property type="evidence" value="ECO:0007669"/>
    <property type="project" value="UniProtKB-UniRule"/>
</dbReference>
<dbReference type="GO" id="GO:0000287">
    <property type="term" value="F:magnesium ion binding"/>
    <property type="evidence" value="ECO:0007669"/>
    <property type="project" value="UniProtKB-UniRule"/>
</dbReference>
<sequence>MPSLDAPLDAAARDRLAEWFGALCVAAGAVVMDVYRNGGEARVKDDRSPVTEADERAEALILARLAQALPGWPVLAEEAAARGDGIAACARFILVDPLDGTREFLNRNGEFTVNIALVADGVPVAGAVYAPVLERLWTGGSTARVRRVAPGADLATASEDRPLRTRPAPATGWTALASRSHGDAETEALLARLPIGERRAAGSSLKFCVVAEGEADVYPRFGPTMEWDTAAGEAVLRAAGGIVLQPDGRPFRYGKDASRYRNGPFVAWGDPTAATRATA</sequence>
<dbReference type="NCBIfam" id="TIGR01331">
    <property type="entry name" value="bisphos_cysQ"/>
    <property type="match status" value="1"/>
</dbReference>
<keyword evidence="3 6" id="KW-0997">Cell inner membrane</keyword>
<comment type="subcellular location">
    <subcellularLocation>
        <location evidence="6">Cell inner membrane</location>
        <topology evidence="6">Peripheral membrane protein</topology>
        <orientation evidence="6">Cytoplasmic side</orientation>
    </subcellularLocation>
</comment>
<reference evidence="8 9" key="1">
    <citation type="submission" date="2018-09" db="EMBL/GenBank/DDBJ databases">
        <authorList>
            <person name="Grouzdev D.S."/>
            <person name="Krutkina M.S."/>
        </authorList>
    </citation>
    <scope>NUCLEOTIDE SEQUENCE [LARGE SCALE GENOMIC DNA]</scope>
    <source>
        <strain evidence="8 9">RmlP001</strain>
    </source>
</reference>